<dbReference type="EMBL" id="BAAAGE010000001">
    <property type="protein sequence ID" value="GAA0714585.1"/>
    <property type="molecule type" value="Genomic_DNA"/>
</dbReference>
<keyword evidence="2" id="KW-0378">Hydrolase</keyword>
<accession>A0ABN1III6</accession>
<dbReference type="GO" id="GO:0016787">
    <property type="term" value="F:hydrolase activity"/>
    <property type="evidence" value="ECO:0007669"/>
    <property type="project" value="UniProtKB-KW"/>
</dbReference>
<comment type="caution">
    <text evidence="2">The sequence shown here is derived from an EMBL/GenBank/DDBJ whole genome shotgun (WGS) entry which is preliminary data.</text>
</comment>
<evidence type="ECO:0000259" key="1">
    <source>
        <dbReference type="Pfam" id="PF13472"/>
    </source>
</evidence>
<dbReference type="Pfam" id="PF13472">
    <property type="entry name" value="Lipase_GDSL_2"/>
    <property type="match status" value="1"/>
</dbReference>
<keyword evidence="3" id="KW-1185">Reference proteome</keyword>
<dbReference type="CDD" id="cd01832">
    <property type="entry name" value="SGNH_hydrolase_like_1"/>
    <property type="match status" value="1"/>
</dbReference>
<reference evidence="2 3" key="1">
    <citation type="journal article" date="2019" name="Int. J. Syst. Evol. Microbiol.">
        <title>The Global Catalogue of Microorganisms (GCM) 10K type strain sequencing project: providing services to taxonomists for standard genome sequencing and annotation.</title>
        <authorList>
            <consortium name="The Broad Institute Genomics Platform"/>
            <consortium name="The Broad Institute Genome Sequencing Center for Infectious Disease"/>
            <person name="Wu L."/>
            <person name="Ma J."/>
        </authorList>
    </citation>
    <scope>NUCLEOTIDE SEQUENCE [LARGE SCALE GENOMIC DNA]</scope>
    <source>
        <strain evidence="2 3">JCM 15974</strain>
    </source>
</reference>
<dbReference type="Gene3D" id="3.40.50.1110">
    <property type="entry name" value="SGNH hydrolase"/>
    <property type="match status" value="1"/>
</dbReference>
<protein>
    <submittedName>
        <fullName evidence="2">SGNH/GDSL hydrolase family protein</fullName>
    </submittedName>
</protein>
<dbReference type="Proteomes" id="UP001501758">
    <property type="component" value="Unassembled WGS sequence"/>
</dbReference>
<proteinExistence type="predicted"/>
<sequence length="210" mass="23570">MAVEEEEQPEEIQKFSFLALGDSYTIGQGVTESESWPFQLQNILTSEAQQIEEVRVIAQTGWTTCNLLSAIETQDPENYDIVSLLIGVNNQFQRIDFTVFESEFNLLLNKAISLANGNKKKVFVVSIPDYGVTPFGSNNSDVIAEEIDMYNTYIQQQCEAQEIPFIDVTTISRNLGDSEGALAPDNLHPSANQYRLWVEEILPIVQGILE</sequence>
<gene>
    <name evidence="2" type="ORF">GCM10009430_07990</name>
</gene>
<dbReference type="InterPro" id="IPR036514">
    <property type="entry name" value="SGNH_hydro_sf"/>
</dbReference>
<evidence type="ECO:0000313" key="3">
    <source>
        <dbReference type="Proteomes" id="UP001501758"/>
    </source>
</evidence>
<name>A0ABN1III6_9FLAO</name>
<dbReference type="SUPFAM" id="SSF52266">
    <property type="entry name" value="SGNH hydrolase"/>
    <property type="match status" value="1"/>
</dbReference>
<evidence type="ECO:0000313" key="2">
    <source>
        <dbReference type="EMBL" id="GAA0714585.1"/>
    </source>
</evidence>
<dbReference type="InterPro" id="IPR013830">
    <property type="entry name" value="SGNH_hydro"/>
</dbReference>
<feature type="domain" description="SGNH hydrolase-type esterase" evidence="1">
    <location>
        <begin position="19"/>
        <end position="196"/>
    </location>
</feature>
<organism evidence="2 3">
    <name type="scientific">Aquimarina litoralis</name>
    <dbReference type="NCBI Taxonomy" id="584605"/>
    <lineage>
        <taxon>Bacteria</taxon>
        <taxon>Pseudomonadati</taxon>
        <taxon>Bacteroidota</taxon>
        <taxon>Flavobacteriia</taxon>
        <taxon>Flavobacteriales</taxon>
        <taxon>Flavobacteriaceae</taxon>
        <taxon>Aquimarina</taxon>
    </lineage>
</organism>